<evidence type="ECO:0000313" key="3">
    <source>
        <dbReference type="Proteomes" id="UP000717585"/>
    </source>
</evidence>
<evidence type="ECO:0000256" key="1">
    <source>
        <dbReference type="SAM" id="Phobius"/>
    </source>
</evidence>
<feature type="transmembrane region" description="Helical" evidence="1">
    <location>
        <begin position="78"/>
        <end position="95"/>
    </location>
</feature>
<feature type="transmembrane region" description="Helical" evidence="1">
    <location>
        <begin position="21"/>
        <end position="41"/>
    </location>
</feature>
<dbReference type="EMBL" id="JAHDYR010000012">
    <property type="protein sequence ID" value="KAG9395203.1"/>
    <property type="molecule type" value="Genomic_DNA"/>
</dbReference>
<protein>
    <submittedName>
        <fullName evidence="2">Uncharacterized protein</fullName>
    </submittedName>
</protein>
<organism evidence="2 3">
    <name type="scientific">Carpediemonas membranifera</name>
    <dbReference type="NCBI Taxonomy" id="201153"/>
    <lineage>
        <taxon>Eukaryota</taxon>
        <taxon>Metamonada</taxon>
        <taxon>Carpediemonas-like organisms</taxon>
        <taxon>Carpediemonas</taxon>
    </lineage>
</organism>
<evidence type="ECO:0000313" key="2">
    <source>
        <dbReference type="EMBL" id="KAG9395203.1"/>
    </source>
</evidence>
<feature type="transmembrane region" description="Helical" evidence="1">
    <location>
        <begin position="47"/>
        <end position="71"/>
    </location>
</feature>
<reference evidence="2" key="1">
    <citation type="submission" date="2021-05" db="EMBL/GenBank/DDBJ databases">
        <title>A free-living protist that lacks canonical eukaryotic 1 DNA replication and segregation systems.</title>
        <authorList>
            <person name="Salas-Leiva D.E."/>
            <person name="Tromer E.C."/>
            <person name="Curtis B.A."/>
            <person name="Jerlstrom-Hultqvist J."/>
            <person name="Kolisko M."/>
            <person name="Yi Z."/>
            <person name="Salas-Leiva J.S."/>
            <person name="Gallot-Lavallee L."/>
            <person name="Kops G.J.P.L."/>
            <person name="Archibald J.M."/>
            <person name="Simpson A.G.B."/>
            <person name="Roger A.J."/>
        </authorList>
    </citation>
    <scope>NUCLEOTIDE SEQUENCE</scope>
    <source>
        <strain evidence="2">BICM</strain>
    </source>
</reference>
<keyword evidence="1" id="KW-1133">Transmembrane helix</keyword>
<accession>A0A8J6AVG7</accession>
<dbReference type="Proteomes" id="UP000717585">
    <property type="component" value="Unassembled WGS sequence"/>
</dbReference>
<keyword evidence="1" id="KW-0472">Membrane</keyword>
<keyword evidence="1" id="KW-0812">Transmembrane</keyword>
<proteinExistence type="predicted"/>
<keyword evidence="3" id="KW-1185">Reference proteome</keyword>
<dbReference type="AlphaFoldDB" id="A0A8J6AVG7"/>
<sequence>MSFITAIRDQRNPRVPPEKGIVYFMLNIIPGLGTLLAAIATDDADNWALGIVQLCLIFVSWVPIVGPIILLCNWGFSIYWGFLIFAESQFLGLSAC</sequence>
<name>A0A8J6AVG7_9EUKA</name>
<comment type="caution">
    <text evidence="2">The sequence shown here is derived from an EMBL/GenBank/DDBJ whole genome shotgun (WGS) entry which is preliminary data.</text>
</comment>
<gene>
    <name evidence="2" type="ORF">J8273_0423</name>
</gene>